<accession>A0A3G8JMS7</accession>
<evidence type="ECO:0000256" key="8">
    <source>
        <dbReference type="ARBA" id="ARBA00023251"/>
    </source>
</evidence>
<feature type="transmembrane region" description="Helical" evidence="10">
    <location>
        <begin position="61"/>
        <end position="83"/>
    </location>
</feature>
<evidence type="ECO:0000256" key="7">
    <source>
        <dbReference type="ARBA" id="ARBA00023136"/>
    </source>
</evidence>
<evidence type="ECO:0000313" key="12">
    <source>
        <dbReference type="Proteomes" id="UP000271469"/>
    </source>
</evidence>
<dbReference type="GO" id="GO:0022857">
    <property type="term" value="F:transmembrane transporter activity"/>
    <property type="evidence" value="ECO:0007669"/>
    <property type="project" value="InterPro"/>
</dbReference>
<dbReference type="InterPro" id="IPR000390">
    <property type="entry name" value="Small_drug/metabolite_transptr"/>
</dbReference>
<dbReference type="Gene3D" id="1.10.3730.20">
    <property type="match status" value="1"/>
</dbReference>
<evidence type="ECO:0000256" key="6">
    <source>
        <dbReference type="ARBA" id="ARBA00022989"/>
    </source>
</evidence>
<keyword evidence="8" id="KW-0046">Antibiotic resistance</keyword>
<keyword evidence="6 10" id="KW-1133">Transmembrane helix</keyword>
<keyword evidence="5 9" id="KW-0812">Transmembrane</keyword>
<reference evidence="11 12" key="1">
    <citation type="submission" date="2018-11" db="EMBL/GenBank/DDBJ databases">
        <title>Gordonia insulae sp. nov., isolated from an island soil.</title>
        <authorList>
            <person name="Kim Y.S."/>
            <person name="Kim S.B."/>
        </authorList>
    </citation>
    <scope>NUCLEOTIDE SEQUENCE [LARGE SCALE GENOMIC DNA]</scope>
    <source>
        <strain evidence="11 12">MMS17-SY073</strain>
    </source>
</reference>
<dbReference type="Pfam" id="PF00893">
    <property type="entry name" value="Multi_Drug_Res"/>
    <property type="match status" value="1"/>
</dbReference>
<keyword evidence="4" id="KW-1003">Cell membrane</keyword>
<keyword evidence="3" id="KW-0813">Transport</keyword>
<proteinExistence type="inferred from homology"/>
<dbReference type="GO" id="GO:0046677">
    <property type="term" value="P:response to antibiotic"/>
    <property type="evidence" value="ECO:0007669"/>
    <property type="project" value="UniProtKB-KW"/>
</dbReference>
<dbReference type="InterPro" id="IPR045324">
    <property type="entry name" value="Small_multidrug_res"/>
</dbReference>
<feature type="transmembrane region" description="Helical" evidence="10">
    <location>
        <begin position="89"/>
        <end position="109"/>
    </location>
</feature>
<dbReference type="KEGG" id="gom:D7316_02799"/>
<evidence type="ECO:0000256" key="1">
    <source>
        <dbReference type="ARBA" id="ARBA00004651"/>
    </source>
</evidence>
<organism evidence="11 12">
    <name type="scientific">Gordonia insulae</name>
    <dbReference type="NCBI Taxonomy" id="2420509"/>
    <lineage>
        <taxon>Bacteria</taxon>
        <taxon>Bacillati</taxon>
        <taxon>Actinomycetota</taxon>
        <taxon>Actinomycetes</taxon>
        <taxon>Mycobacteriales</taxon>
        <taxon>Gordoniaceae</taxon>
        <taxon>Gordonia</taxon>
    </lineage>
</organism>
<evidence type="ECO:0000256" key="4">
    <source>
        <dbReference type="ARBA" id="ARBA00022475"/>
    </source>
</evidence>
<dbReference type="EMBL" id="CP033972">
    <property type="protein sequence ID" value="AZG46198.1"/>
    <property type="molecule type" value="Genomic_DNA"/>
</dbReference>
<evidence type="ECO:0000256" key="2">
    <source>
        <dbReference type="ARBA" id="ARBA00007822"/>
    </source>
</evidence>
<name>A0A3G8JMS7_9ACTN</name>
<dbReference type="OrthoDB" id="3175079at2"/>
<dbReference type="AlphaFoldDB" id="A0A3G8JMS7"/>
<comment type="similarity">
    <text evidence="2">Belongs to the drug/metabolite transporter (DMT) superfamily. Small multidrug resistance (SMR) (TC 2.A.7.1) family. Mmr subfamily.</text>
</comment>
<dbReference type="Proteomes" id="UP000271469">
    <property type="component" value="Chromosome"/>
</dbReference>
<evidence type="ECO:0000256" key="3">
    <source>
        <dbReference type="ARBA" id="ARBA00022448"/>
    </source>
</evidence>
<gene>
    <name evidence="11" type="primary">mdtJ</name>
    <name evidence="11" type="ORF">D7316_02799</name>
</gene>
<dbReference type="InterPro" id="IPR037185">
    <property type="entry name" value="EmrE-like"/>
</dbReference>
<dbReference type="PANTHER" id="PTHR30561:SF1">
    <property type="entry name" value="MULTIDRUG TRANSPORTER EMRE"/>
    <property type="match status" value="1"/>
</dbReference>
<evidence type="ECO:0000256" key="9">
    <source>
        <dbReference type="RuleBase" id="RU003942"/>
    </source>
</evidence>
<protein>
    <submittedName>
        <fullName evidence="11">Spermidine export protein MdtJ</fullName>
    </submittedName>
</protein>
<evidence type="ECO:0000313" key="11">
    <source>
        <dbReference type="EMBL" id="AZG46198.1"/>
    </source>
</evidence>
<dbReference type="GO" id="GO:0005886">
    <property type="term" value="C:plasma membrane"/>
    <property type="evidence" value="ECO:0007669"/>
    <property type="project" value="UniProtKB-SubCell"/>
</dbReference>
<comment type="subcellular location">
    <subcellularLocation>
        <location evidence="1 9">Cell membrane</location>
        <topology evidence="1 9">Multi-pass membrane protein</topology>
    </subcellularLocation>
</comment>
<dbReference type="RefSeq" id="WP_124708748.1">
    <property type="nucleotide sequence ID" value="NZ_CP033972.1"/>
</dbReference>
<dbReference type="SUPFAM" id="SSF103481">
    <property type="entry name" value="Multidrug resistance efflux transporter EmrE"/>
    <property type="match status" value="1"/>
</dbReference>
<sequence>MRTQAGRAWLFLVGAIVLEVTATLSMKGALHHPALYALIVVGYLGSFVCLTLVLKAQMPLGVAYGIWGASGVALTAIMSMILFDEPLTALMGVGIVLVIGGVLCVELGAQKAHADAMPARQKESAA</sequence>
<feature type="transmembrane region" description="Helical" evidence="10">
    <location>
        <begin position="35"/>
        <end position="54"/>
    </location>
</feature>
<keyword evidence="12" id="KW-1185">Reference proteome</keyword>
<evidence type="ECO:0000256" key="5">
    <source>
        <dbReference type="ARBA" id="ARBA00022692"/>
    </source>
</evidence>
<dbReference type="PANTHER" id="PTHR30561">
    <property type="entry name" value="SMR FAMILY PROTON-DEPENDENT DRUG EFFLUX TRANSPORTER SUGE"/>
    <property type="match status" value="1"/>
</dbReference>
<keyword evidence="7 10" id="KW-0472">Membrane</keyword>
<evidence type="ECO:0000256" key="10">
    <source>
        <dbReference type="SAM" id="Phobius"/>
    </source>
</evidence>